<dbReference type="EMBL" id="CAJNOL010002464">
    <property type="protein sequence ID" value="CAF1502985.1"/>
    <property type="molecule type" value="Genomic_DNA"/>
</dbReference>
<organism evidence="2 4">
    <name type="scientific">Rotaria sordida</name>
    <dbReference type="NCBI Taxonomy" id="392033"/>
    <lineage>
        <taxon>Eukaryota</taxon>
        <taxon>Metazoa</taxon>
        <taxon>Spiralia</taxon>
        <taxon>Gnathifera</taxon>
        <taxon>Rotifera</taxon>
        <taxon>Eurotatoria</taxon>
        <taxon>Bdelloidea</taxon>
        <taxon>Philodinida</taxon>
        <taxon>Philodinidae</taxon>
        <taxon>Rotaria</taxon>
    </lineage>
</organism>
<reference evidence="2" key="1">
    <citation type="submission" date="2021-02" db="EMBL/GenBank/DDBJ databases">
        <authorList>
            <person name="Nowell W R."/>
        </authorList>
    </citation>
    <scope>NUCLEOTIDE SEQUENCE</scope>
</reference>
<name>A0A814Y0B3_9BILA</name>
<accession>A0A814Y0B3</accession>
<dbReference type="Proteomes" id="UP000663854">
    <property type="component" value="Unassembled WGS sequence"/>
</dbReference>
<dbReference type="AlphaFoldDB" id="A0A814Y0B3"/>
<comment type="caution">
    <text evidence="2">The sequence shown here is derived from an EMBL/GenBank/DDBJ whole genome shotgun (WGS) entry which is preliminary data.</text>
</comment>
<evidence type="ECO:0000313" key="5">
    <source>
        <dbReference type="Proteomes" id="UP000663870"/>
    </source>
</evidence>
<sequence>MTTQKYDDESPMEIDATNDAFAYDDQTTTTSVDPIDQAIGFSPNKQRELPVNLSQTDLLEEPISNQSINDDDDDERGVSESHGYIDHAILCEEARELLKIY</sequence>
<dbReference type="Proteomes" id="UP000663870">
    <property type="component" value="Unassembled WGS sequence"/>
</dbReference>
<feature type="region of interest" description="Disordered" evidence="1">
    <location>
        <begin position="55"/>
        <end position="79"/>
    </location>
</feature>
<dbReference type="EMBL" id="CAJNOH010001486">
    <property type="protein sequence ID" value="CAF1222713.1"/>
    <property type="molecule type" value="Genomic_DNA"/>
</dbReference>
<protein>
    <submittedName>
        <fullName evidence="2">Uncharacterized protein</fullName>
    </submittedName>
</protein>
<gene>
    <name evidence="3" type="ORF">JXQ802_LOCUS40534</name>
    <name evidence="2" type="ORF">PYM288_LOCUS25958</name>
</gene>
<evidence type="ECO:0000313" key="3">
    <source>
        <dbReference type="EMBL" id="CAF1502985.1"/>
    </source>
</evidence>
<evidence type="ECO:0000313" key="4">
    <source>
        <dbReference type="Proteomes" id="UP000663854"/>
    </source>
</evidence>
<feature type="compositionally biased region" description="Polar residues" evidence="1">
    <location>
        <begin position="55"/>
        <end position="68"/>
    </location>
</feature>
<feature type="region of interest" description="Disordered" evidence="1">
    <location>
        <begin position="1"/>
        <end position="28"/>
    </location>
</feature>
<evidence type="ECO:0000313" key="2">
    <source>
        <dbReference type="EMBL" id="CAF1222713.1"/>
    </source>
</evidence>
<proteinExistence type="predicted"/>
<evidence type="ECO:0000256" key="1">
    <source>
        <dbReference type="SAM" id="MobiDB-lite"/>
    </source>
</evidence>
<keyword evidence="5" id="KW-1185">Reference proteome</keyword>